<dbReference type="GO" id="GO:0005886">
    <property type="term" value="C:plasma membrane"/>
    <property type="evidence" value="ECO:0007669"/>
    <property type="project" value="TreeGrafter"/>
</dbReference>
<evidence type="ECO:0000313" key="2">
    <source>
        <dbReference type="Proteomes" id="UP000503004"/>
    </source>
</evidence>
<dbReference type="EMBL" id="CP046565">
    <property type="protein sequence ID" value="QJD30562.1"/>
    <property type="molecule type" value="Genomic_DNA"/>
</dbReference>
<dbReference type="AlphaFoldDB" id="A0A858Q9H2"/>
<organism evidence="1 2">
    <name type="scientific">Methylococcus geothermalis</name>
    <dbReference type="NCBI Taxonomy" id="2681310"/>
    <lineage>
        <taxon>Bacteria</taxon>
        <taxon>Pseudomonadati</taxon>
        <taxon>Pseudomonadota</taxon>
        <taxon>Gammaproteobacteria</taxon>
        <taxon>Methylococcales</taxon>
        <taxon>Methylococcaceae</taxon>
        <taxon>Methylococcus</taxon>
    </lineage>
</organism>
<dbReference type="Gene3D" id="6.10.140.1990">
    <property type="match status" value="1"/>
</dbReference>
<protein>
    <submittedName>
        <fullName evidence="1">HlyD family efflux transporter periplasmic adaptor subunit</fullName>
    </submittedName>
</protein>
<sequence>MNKAVIALVAVCLVAGAVGLGVWRDRHARALPPGIARGNGRLEATEIDVGAKYGGRITDVLVYEGDDVAPGQPLVRIDTSEEQAQLQNIDAELRRARESLDYAGHMLRVARHDLELAQKIFRRSSRLVEQAAVSAEKLDHDRAELSNAVARLDAAQSRIGEAEAGIDAVAAERRRLESVVREGVLLAPKEARVLYKLSEPGEVLPKGGKALTLVDLNDVYMILYLGEAEAGQAAIGGEARIVLDALPELPLPARLVFVSPKAQFTPKQVETSSERQKLMFRLKAQVDPEFLRAHRGLVKPGMPGVAYVKLSPEASWPPLPQ</sequence>
<proteinExistence type="predicted"/>
<dbReference type="GO" id="GO:0019898">
    <property type="term" value="C:extrinsic component of membrane"/>
    <property type="evidence" value="ECO:0007669"/>
    <property type="project" value="InterPro"/>
</dbReference>
<dbReference type="InterPro" id="IPR030190">
    <property type="entry name" value="MacA_alpha-hairpin_sf"/>
</dbReference>
<dbReference type="Proteomes" id="UP000503004">
    <property type="component" value="Chromosome"/>
</dbReference>
<reference evidence="2" key="1">
    <citation type="submission" date="2019-12" db="EMBL/GenBank/DDBJ databases">
        <authorList>
            <person name="Awala S.I."/>
            <person name="Rhee S.K."/>
        </authorList>
    </citation>
    <scope>NUCLEOTIDE SEQUENCE [LARGE SCALE GENOMIC DNA]</scope>
    <source>
        <strain evidence="2">IM1</strain>
    </source>
</reference>
<dbReference type="PANTHER" id="PTHR30438:SF2">
    <property type="entry name" value="MEMBRANE PROTEIN"/>
    <property type="match status" value="1"/>
</dbReference>
<name>A0A858Q9H2_9GAMM</name>
<dbReference type="Gene3D" id="2.40.50.100">
    <property type="match status" value="1"/>
</dbReference>
<dbReference type="GO" id="GO:1990961">
    <property type="term" value="P:xenobiotic detoxification by transmembrane export across the plasma membrane"/>
    <property type="evidence" value="ECO:0007669"/>
    <property type="project" value="InterPro"/>
</dbReference>
<dbReference type="SUPFAM" id="SSF111369">
    <property type="entry name" value="HlyD-like secretion proteins"/>
    <property type="match status" value="1"/>
</dbReference>
<dbReference type="GO" id="GO:1990195">
    <property type="term" value="C:macrolide transmembrane transporter complex"/>
    <property type="evidence" value="ECO:0007669"/>
    <property type="project" value="InterPro"/>
</dbReference>
<dbReference type="RefSeq" id="WP_169603838.1">
    <property type="nucleotide sequence ID" value="NZ_CP046565.1"/>
</dbReference>
<keyword evidence="2" id="KW-1185">Reference proteome</keyword>
<dbReference type="Gene3D" id="2.40.30.170">
    <property type="match status" value="1"/>
</dbReference>
<dbReference type="KEGG" id="metu:GNH96_11625"/>
<dbReference type="PANTHER" id="PTHR30438">
    <property type="entry name" value="36 KDA ANTIGEN-RELATED"/>
    <property type="match status" value="1"/>
</dbReference>
<gene>
    <name evidence="1" type="ORF">GNH96_11625</name>
</gene>
<accession>A0A858Q9H2</accession>
<evidence type="ECO:0000313" key="1">
    <source>
        <dbReference type="EMBL" id="QJD30562.1"/>
    </source>
</evidence>